<keyword evidence="4" id="KW-1185">Reference proteome</keyword>
<reference evidence="2" key="2">
    <citation type="submission" date="2016-10" db="EMBL/GenBank/DDBJ databases">
        <authorList>
            <person name="de Groot N.N."/>
        </authorList>
    </citation>
    <scope>NUCLEOTIDE SEQUENCE [LARGE SCALE GENOMIC DNA]</scope>
    <source>
        <strain evidence="2">DSM 24204</strain>
    </source>
</reference>
<accession>A0A1H7XSZ3</accession>
<proteinExistence type="predicted"/>
<dbReference type="AlphaFoldDB" id="A0A1H7XSZ3"/>
<sequence length="222" mass="25904">MKYIASIIIVPLLSQVALAEDECKLLGEAADNVLYERLFYKKTLKQQKKRFRQFFSESKKGEYDRFFSKQIEKMLADAYHIKGNVDLSEMVDVIDNFRQTQEAHCRKARKVFIQKQNERIKSQPAYVVDWGYDFSGDNRLWGRNSVKLNNGRSVYMWLEKQSYGMKCYTLNIQGSFYGSASLCENEIKPYSHWSASCGNGQFWLKGNHVDVVKQIIRKCGNN</sequence>
<evidence type="ECO:0000313" key="2">
    <source>
        <dbReference type="EMBL" id="SEM36805.1"/>
    </source>
</evidence>
<organism evidence="2 3">
    <name type="scientific">Phocoenobacter skyensis</name>
    <dbReference type="NCBI Taxonomy" id="97481"/>
    <lineage>
        <taxon>Bacteria</taxon>
        <taxon>Pseudomonadati</taxon>
        <taxon>Pseudomonadota</taxon>
        <taxon>Gammaproteobacteria</taxon>
        <taxon>Pasteurellales</taxon>
        <taxon>Pasteurellaceae</taxon>
        <taxon>Phocoenobacter</taxon>
    </lineage>
</organism>
<dbReference type="Proteomes" id="UP001224812">
    <property type="component" value="Unassembled WGS sequence"/>
</dbReference>
<dbReference type="GeneID" id="83545254"/>
<reference evidence="3" key="1">
    <citation type="submission" date="2016-10" db="EMBL/GenBank/DDBJ databases">
        <authorList>
            <person name="Varghese N."/>
            <person name="Submissions S."/>
        </authorList>
    </citation>
    <scope>NUCLEOTIDE SEQUENCE [LARGE SCALE GENOMIC DNA]</scope>
    <source>
        <strain evidence="3">DSM 24204</strain>
    </source>
</reference>
<dbReference type="RefSeq" id="WP_090922043.1">
    <property type="nucleotide sequence ID" value="NZ_CP016180.1"/>
</dbReference>
<evidence type="ECO:0000313" key="1">
    <source>
        <dbReference type="EMBL" id="MDP8084480.1"/>
    </source>
</evidence>
<name>A0A1H7XSZ3_9PAST</name>
<evidence type="ECO:0000313" key="4">
    <source>
        <dbReference type="Proteomes" id="UP001224812"/>
    </source>
</evidence>
<gene>
    <name evidence="1" type="ORF">QJT92_00850</name>
    <name evidence="2" type="ORF">SAMN05444853_11426</name>
</gene>
<protein>
    <submittedName>
        <fullName evidence="2">Uncharacterized protein</fullName>
    </submittedName>
</protein>
<dbReference type="EMBL" id="JASAVS010000001">
    <property type="protein sequence ID" value="MDP8084480.1"/>
    <property type="molecule type" value="Genomic_DNA"/>
</dbReference>
<dbReference type="EMBL" id="FOBN01000014">
    <property type="protein sequence ID" value="SEM36805.1"/>
    <property type="molecule type" value="Genomic_DNA"/>
</dbReference>
<evidence type="ECO:0000313" key="3">
    <source>
        <dbReference type="Proteomes" id="UP000198883"/>
    </source>
</evidence>
<dbReference type="OrthoDB" id="9808013at2"/>
<dbReference type="Proteomes" id="UP000198883">
    <property type="component" value="Unassembled WGS sequence"/>
</dbReference>
<reference evidence="1 4" key="3">
    <citation type="journal article" date="2023" name="Front. Microbiol.">
        <title>Phylogeography and host specificity of Pasteurellaceae pathogenic to sea-farmed fish in the north-east Atlantic.</title>
        <authorList>
            <person name="Gulla S."/>
            <person name="Colquhoun D.J."/>
            <person name="Olsen A.B."/>
            <person name="Spilsberg B."/>
            <person name="Lagesen K."/>
            <person name="Aakesson C.P."/>
            <person name="Strom S."/>
            <person name="Manji F."/>
            <person name="Birkbeck T.H."/>
            <person name="Nilsen H.K."/>
        </authorList>
    </citation>
    <scope>NUCLEOTIDE SEQUENCE [LARGE SCALE GENOMIC DNA]</scope>
    <source>
        <strain evidence="1 4">VIO11850</strain>
    </source>
</reference>